<protein>
    <submittedName>
        <fullName evidence="3">DUF3868 domain-containing protein</fullName>
    </submittedName>
</protein>
<sequence length="351" mass="39209">MKTKAFIFFSLLICNLLPAQNVKLDIVPHFFGVRADSLFLSMDISVHIKDMDSKSAFILTPVLTSQEKRVSLPHIQLNGKQKQKLYLRNQILRKKNDRKEEDAKAYLIAGIDEDHSRTISYRTSLPTEDWMNNATLILKRTIVRPEGEQSLKDTIVITPQNIAASSGAIVPSGTATQEVVPLSVVNERPTSPAVGSKMKYKGTYVSPETDDVDARNQKELNFSLEEAKMIAEINPQMLSLRELYTVALSYTEDKARFYKIINISVKLYPVHPVANLNAAAAAIEQGDVKSAGKFLSMALHDSLAYKNCRGVYELMSGNTYEGIRMLKAAKAEGSEEAAYNLNAFFENNKRP</sequence>
<evidence type="ECO:0000256" key="1">
    <source>
        <dbReference type="SAM" id="SignalP"/>
    </source>
</evidence>
<organism evidence="3 5">
    <name type="scientific">Bacteroides thetaiotaomicron</name>
    <dbReference type="NCBI Taxonomy" id="818"/>
    <lineage>
        <taxon>Bacteria</taxon>
        <taxon>Pseudomonadati</taxon>
        <taxon>Bacteroidota</taxon>
        <taxon>Bacteroidia</taxon>
        <taxon>Bacteroidales</taxon>
        <taxon>Bacteroidaceae</taxon>
        <taxon>Bacteroides</taxon>
    </lineage>
</organism>
<feature type="signal peptide" evidence="1">
    <location>
        <begin position="1"/>
        <end position="19"/>
    </location>
</feature>
<evidence type="ECO:0000313" key="3">
    <source>
        <dbReference type="EMBL" id="UYU68139.1"/>
    </source>
</evidence>
<gene>
    <name evidence="3" type="ORF">KQP68_07625</name>
    <name evidence="4" type="ORF">KQP74_19565</name>
</gene>
<accession>A0A139KS78</accession>
<dbReference type="Proteomes" id="UP001162960">
    <property type="component" value="Chromosome"/>
</dbReference>
<dbReference type="InterPro" id="IPR024480">
    <property type="entry name" value="DUF3868"/>
</dbReference>
<dbReference type="Proteomes" id="UP001156218">
    <property type="component" value="Chromosome"/>
</dbReference>
<name>A0A139KS78_BACT4</name>
<evidence type="ECO:0000259" key="2">
    <source>
        <dbReference type="Pfam" id="PF12984"/>
    </source>
</evidence>
<feature type="chain" id="PRO_5014531183" evidence="1">
    <location>
        <begin position="20"/>
        <end position="351"/>
    </location>
</feature>
<dbReference type="AlphaFoldDB" id="A0A139KS78"/>
<evidence type="ECO:0000313" key="5">
    <source>
        <dbReference type="Proteomes" id="UP001156218"/>
    </source>
</evidence>
<keyword evidence="1" id="KW-0732">Signal</keyword>
<reference evidence="3 5" key="1">
    <citation type="submission" date="2021-06" db="EMBL/GenBank/DDBJ databases">
        <title>Interrogation of the integrated mobile genetic elements in gut-associated Bacteroides with a consensus prediction approach.</title>
        <authorList>
            <person name="Campbell D.E."/>
            <person name="Leigh J.R."/>
            <person name="Kim T."/>
            <person name="England W."/>
            <person name="Whitaker R.J."/>
            <person name="Degnan P.H."/>
        </authorList>
    </citation>
    <scope>NUCLEOTIDE SEQUENCE [LARGE SCALE GENOMIC DNA]</scope>
    <source>
        <strain evidence="4">VPI-3443</strain>
        <strain evidence="3 5">WAL8669</strain>
    </source>
</reference>
<evidence type="ECO:0000313" key="4">
    <source>
        <dbReference type="EMBL" id="UYU90114.1"/>
    </source>
</evidence>
<dbReference type="EMBL" id="CP083685">
    <property type="protein sequence ID" value="UYU90114.1"/>
    <property type="molecule type" value="Genomic_DNA"/>
</dbReference>
<feature type="domain" description="DUF3868" evidence="2">
    <location>
        <begin position="2"/>
        <end position="103"/>
    </location>
</feature>
<dbReference type="EMBL" id="CP083680">
    <property type="protein sequence ID" value="UYU68139.1"/>
    <property type="molecule type" value="Genomic_DNA"/>
</dbReference>
<proteinExistence type="predicted"/>
<dbReference type="Pfam" id="PF12984">
    <property type="entry name" value="DUF3868"/>
    <property type="match status" value="1"/>
</dbReference>
<dbReference type="RefSeq" id="WP_048696479.1">
    <property type="nucleotide sequence ID" value="NZ_BQNN01000001.1"/>
</dbReference>